<dbReference type="EMBL" id="CAJFCW020000002">
    <property type="protein sequence ID" value="CAG9096354.1"/>
    <property type="molecule type" value="Genomic_DNA"/>
</dbReference>
<protein>
    <submittedName>
        <fullName evidence="1">Uncharacterized protein</fullName>
    </submittedName>
</protein>
<dbReference type="Proteomes" id="UP000614601">
    <property type="component" value="Unassembled WGS sequence"/>
</dbReference>
<evidence type="ECO:0000313" key="2">
    <source>
        <dbReference type="Proteomes" id="UP000614601"/>
    </source>
</evidence>
<keyword evidence="2" id="KW-1185">Reference proteome</keyword>
<proteinExistence type="predicted"/>
<dbReference type="Proteomes" id="UP000783686">
    <property type="component" value="Unassembled WGS sequence"/>
</dbReference>
<name>A0A811K8N3_9BILA</name>
<organism evidence="1 2">
    <name type="scientific">Bursaphelenchus okinawaensis</name>
    <dbReference type="NCBI Taxonomy" id="465554"/>
    <lineage>
        <taxon>Eukaryota</taxon>
        <taxon>Metazoa</taxon>
        <taxon>Ecdysozoa</taxon>
        <taxon>Nematoda</taxon>
        <taxon>Chromadorea</taxon>
        <taxon>Rhabditida</taxon>
        <taxon>Tylenchina</taxon>
        <taxon>Tylenchomorpha</taxon>
        <taxon>Aphelenchoidea</taxon>
        <taxon>Aphelenchoididae</taxon>
        <taxon>Bursaphelenchus</taxon>
    </lineage>
</organism>
<sequence length="86" mass="9559">MLLLYYANATRITFMCQKAWDPEKTRVTITAGDSTMTMGLDHKNGIHFAISGSERPKMEIIHDCGGTKRKSTVLLIGQTNIDLTSI</sequence>
<reference evidence="1" key="1">
    <citation type="submission" date="2020-09" db="EMBL/GenBank/DDBJ databases">
        <authorList>
            <person name="Kikuchi T."/>
        </authorList>
    </citation>
    <scope>NUCLEOTIDE SEQUENCE</scope>
    <source>
        <strain evidence="1">SH1</strain>
    </source>
</reference>
<evidence type="ECO:0000313" key="1">
    <source>
        <dbReference type="EMBL" id="CAD5212502.1"/>
    </source>
</evidence>
<dbReference type="EMBL" id="CAJFDH010000002">
    <property type="protein sequence ID" value="CAD5212502.1"/>
    <property type="molecule type" value="Genomic_DNA"/>
</dbReference>
<dbReference type="AlphaFoldDB" id="A0A811K8N3"/>
<accession>A0A811K8N3</accession>
<dbReference type="OrthoDB" id="10295719at2759"/>
<comment type="caution">
    <text evidence="1">The sequence shown here is derived from an EMBL/GenBank/DDBJ whole genome shotgun (WGS) entry which is preliminary data.</text>
</comment>
<gene>
    <name evidence="1" type="ORF">BOKJ2_LOCUS4303</name>
</gene>